<dbReference type="GO" id="GO:0034237">
    <property type="term" value="F:protein kinase A regulatory subunit binding"/>
    <property type="evidence" value="ECO:0007669"/>
    <property type="project" value="TreeGrafter"/>
</dbReference>
<evidence type="ECO:0000313" key="3">
    <source>
        <dbReference type="Proteomes" id="UP001151516"/>
    </source>
</evidence>
<dbReference type="Pfam" id="PF10469">
    <property type="entry name" value="AKAP7_NLS"/>
    <property type="match status" value="1"/>
</dbReference>
<dbReference type="AlphaFoldDB" id="A0A9W8GN37"/>
<proteinExistence type="predicted"/>
<organism evidence="2 3">
    <name type="scientific">Coemansia spiralis</name>
    <dbReference type="NCBI Taxonomy" id="417178"/>
    <lineage>
        <taxon>Eukaryota</taxon>
        <taxon>Fungi</taxon>
        <taxon>Fungi incertae sedis</taxon>
        <taxon>Zoopagomycota</taxon>
        <taxon>Kickxellomycotina</taxon>
        <taxon>Kickxellomycetes</taxon>
        <taxon>Kickxellales</taxon>
        <taxon>Kickxellaceae</taxon>
        <taxon>Coemansia</taxon>
    </lineage>
</organism>
<evidence type="ECO:0000313" key="2">
    <source>
        <dbReference type="EMBL" id="KAJ2689456.1"/>
    </source>
</evidence>
<keyword evidence="3" id="KW-1185">Reference proteome</keyword>
<evidence type="ECO:0000259" key="1">
    <source>
        <dbReference type="Pfam" id="PF10469"/>
    </source>
</evidence>
<comment type="caution">
    <text evidence="2">The sequence shown here is derived from an EMBL/GenBank/DDBJ whole genome shotgun (WGS) entry which is preliminary data.</text>
</comment>
<dbReference type="GO" id="GO:0005829">
    <property type="term" value="C:cytosol"/>
    <property type="evidence" value="ECO:0007669"/>
    <property type="project" value="TreeGrafter"/>
</dbReference>
<dbReference type="Gene3D" id="3.90.1140.10">
    <property type="entry name" value="Cyclic phosphodiesterase"/>
    <property type="match status" value="1"/>
</dbReference>
<sequence>MASAHTFVPNPVKLTGRSLKVMQPNYTLAIRLGDQSLRQELAKFYEHVRQEHPKYRKYLVMPEKLMLPIASMHLGSQASIDAACSVLEHSNDLVKKHLTASPVVHYKGLKSNGSGTVISTRSCIMPAELAGLARDLRLRFWSLGYVANAKTMPKRTPFFEDNVIPDGTEWEASCGKLTGWKPQITLIRLHGTDLARKMREATASFKSATKHNKGVVVENGVSRKIALNDFFGIPESALKLFEQHDFGSQTVDRLDLLSLVNNDGPVQEYPSRGHLCLNL</sequence>
<accession>A0A9W8GN37</accession>
<dbReference type="PANTHER" id="PTHR15934">
    <property type="entry name" value="RNA 2',3'-CYCLIC PHOSPHODIESTERASE"/>
    <property type="match status" value="1"/>
</dbReference>
<dbReference type="PANTHER" id="PTHR15934:SF2">
    <property type="entry name" value="A-KINASE ANCHOR PROTEIN 7-LIKE PHOSPHOESTERASE DOMAIN-CONTAINING PROTEIN"/>
    <property type="match status" value="1"/>
</dbReference>
<dbReference type="EMBL" id="JANBTX010000025">
    <property type="protein sequence ID" value="KAJ2689456.1"/>
    <property type="molecule type" value="Genomic_DNA"/>
</dbReference>
<dbReference type="OrthoDB" id="277832at2759"/>
<protein>
    <recommendedName>
        <fullName evidence="1">A-kinase anchor protein 7-like phosphoesterase domain-containing protein</fullName>
    </recommendedName>
</protein>
<dbReference type="GO" id="GO:0010738">
    <property type="term" value="P:regulation of protein kinase A signaling"/>
    <property type="evidence" value="ECO:0007669"/>
    <property type="project" value="TreeGrafter"/>
</dbReference>
<dbReference type="Proteomes" id="UP001151516">
    <property type="component" value="Unassembled WGS sequence"/>
</dbReference>
<dbReference type="InterPro" id="IPR019510">
    <property type="entry name" value="AKAP7-like_phosphoesterase"/>
</dbReference>
<gene>
    <name evidence="2" type="ORF">IWW39_001481</name>
</gene>
<reference evidence="2" key="1">
    <citation type="submission" date="2022-07" db="EMBL/GenBank/DDBJ databases">
        <title>Phylogenomic reconstructions and comparative analyses of Kickxellomycotina fungi.</title>
        <authorList>
            <person name="Reynolds N.K."/>
            <person name="Stajich J.E."/>
            <person name="Barry K."/>
            <person name="Grigoriev I.V."/>
            <person name="Crous P."/>
            <person name="Smith M.E."/>
        </authorList>
    </citation>
    <scope>NUCLEOTIDE SEQUENCE</scope>
    <source>
        <strain evidence="2">CBS 109367</strain>
    </source>
</reference>
<dbReference type="InterPro" id="IPR052641">
    <property type="entry name" value="AKAP7_isoform_gamma"/>
</dbReference>
<name>A0A9W8GN37_9FUNG</name>
<feature type="domain" description="A-kinase anchor protein 7-like phosphoesterase" evidence="1">
    <location>
        <begin position="24"/>
        <end position="264"/>
    </location>
</feature>